<evidence type="ECO:0000313" key="2">
    <source>
        <dbReference type="Proteomes" id="UP001515683"/>
    </source>
</evidence>
<dbReference type="EMBL" id="VWXF01000011">
    <property type="protein sequence ID" value="NIF24000.1"/>
    <property type="molecule type" value="Genomic_DNA"/>
</dbReference>
<evidence type="ECO:0000313" key="1">
    <source>
        <dbReference type="EMBL" id="NIF24000.1"/>
    </source>
</evidence>
<proteinExistence type="predicted"/>
<comment type="caution">
    <text evidence="1">The sequence shown here is derived from an EMBL/GenBank/DDBJ whole genome shotgun (WGS) entry which is preliminary data.</text>
</comment>
<reference evidence="1 2" key="1">
    <citation type="journal article" date="2019" name="bioRxiv">
        <title>Bacteria contribute to plant secondary compound degradation in a generalist herbivore system.</title>
        <authorList>
            <person name="Francoeur C.B."/>
            <person name="Khadempour L."/>
            <person name="Moreira-Soto R.D."/>
            <person name="Gotting K."/>
            <person name="Book A.J."/>
            <person name="Pinto-Tomas A.A."/>
            <person name="Keefover-Ring K."/>
            <person name="Currie C.R."/>
        </authorList>
    </citation>
    <scope>NUCLEOTIDE SEQUENCE [LARGE SCALE GENOMIC DNA]</scope>
    <source>
        <strain evidence="1">Acro-835</strain>
    </source>
</reference>
<sequence>MLSVAYASAEEAIGAATQELLKTRGEASAAELRLLLSVKLAFCAEEAQQRRILQEALMLLFDPSTPF</sequence>
<evidence type="ECO:0008006" key="3">
    <source>
        <dbReference type="Google" id="ProtNLM"/>
    </source>
</evidence>
<dbReference type="Proteomes" id="UP001515683">
    <property type="component" value="Unassembled WGS sequence"/>
</dbReference>
<accession>A0ABX0RF65</accession>
<name>A0ABX0RF65_9GAMM</name>
<keyword evidence="2" id="KW-1185">Reference proteome</keyword>
<protein>
    <recommendedName>
        <fullName evidence="3">Biofilm development protein YmgB/AriR</fullName>
    </recommendedName>
</protein>
<gene>
    <name evidence="1" type="ORF">F3J40_20715</name>
</gene>
<organism evidence="1 2">
    <name type="scientific">Candidatus Pantoea multigeneris</name>
    <dbReference type="NCBI Taxonomy" id="2608357"/>
    <lineage>
        <taxon>Bacteria</taxon>
        <taxon>Pseudomonadati</taxon>
        <taxon>Pseudomonadota</taxon>
        <taxon>Gammaproteobacteria</taxon>
        <taxon>Enterobacterales</taxon>
        <taxon>Erwiniaceae</taxon>
        <taxon>Pantoea</taxon>
    </lineage>
</organism>
<dbReference type="RefSeq" id="WP_167017715.1">
    <property type="nucleotide sequence ID" value="NZ_VWXF01000011.1"/>
</dbReference>